<evidence type="ECO:0000313" key="1">
    <source>
        <dbReference type="EMBL" id="KEH42123.1"/>
    </source>
</evidence>
<dbReference type="AlphaFoldDB" id="A0A072VL15"/>
<accession>A0A072VL15</accession>
<evidence type="ECO:0000313" key="2">
    <source>
        <dbReference type="EnsemblPlants" id="KEH42123"/>
    </source>
</evidence>
<name>A0A072VL15_MEDTR</name>
<reference evidence="2" key="3">
    <citation type="submission" date="2015-04" db="UniProtKB">
        <authorList>
            <consortium name="EnsemblPlants"/>
        </authorList>
    </citation>
    <scope>IDENTIFICATION</scope>
    <source>
        <strain evidence="2">cv. Jemalong A17</strain>
    </source>
</reference>
<dbReference type="Proteomes" id="UP000002051">
    <property type="component" value="Unassembled WGS sequence"/>
</dbReference>
<dbReference type="GO" id="GO:0003964">
    <property type="term" value="F:RNA-directed DNA polymerase activity"/>
    <property type="evidence" value="ECO:0007669"/>
    <property type="project" value="UniProtKB-KW"/>
</dbReference>
<dbReference type="PANTHER" id="PTHR33116">
    <property type="entry name" value="REVERSE TRANSCRIPTASE ZINC-BINDING DOMAIN-CONTAINING PROTEIN-RELATED-RELATED"/>
    <property type="match status" value="1"/>
</dbReference>
<keyword evidence="1" id="KW-0695">RNA-directed DNA polymerase</keyword>
<dbReference type="EMBL" id="CM001217">
    <property type="protein sequence ID" value="KEH42123.1"/>
    <property type="molecule type" value="Genomic_DNA"/>
</dbReference>
<protein>
    <submittedName>
        <fullName evidence="1">Reverse transcriptase, putative</fullName>
    </submittedName>
</protein>
<dbReference type="STRING" id="3880.A0A072VL15"/>
<organism evidence="1 3">
    <name type="scientific">Medicago truncatula</name>
    <name type="common">Barrel medic</name>
    <name type="synonym">Medicago tribuloides</name>
    <dbReference type="NCBI Taxonomy" id="3880"/>
    <lineage>
        <taxon>Eukaryota</taxon>
        <taxon>Viridiplantae</taxon>
        <taxon>Streptophyta</taxon>
        <taxon>Embryophyta</taxon>
        <taxon>Tracheophyta</taxon>
        <taxon>Spermatophyta</taxon>
        <taxon>Magnoliopsida</taxon>
        <taxon>eudicotyledons</taxon>
        <taxon>Gunneridae</taxon>
        <taxon>Pentapetalae</taxon>
        <taxon>rosids</taxon>
        <taxon>fabids</taxon>
        <taxon>Fabales</taxon>
        <taxon>Fabaceae</taxon>
        <taxon>Papilionoideae</taxon>
        <taxon>50 kb inversion clade</taxon>
        <taxon>NPAAA clade</taxon>
        <taxon>Hologalegina</taxon>
        <taxon>IRL clade</taxon>
        <taxon>Trifolieae</taxon>
        <taxon>Medicago</taxon>
    </lineage>
</organism>
<keyword evidence="1" id="KW-0808">Transferase</keyword>
<evidence type="ECO:0000313" key="3">
    <source>
        <dbReference type="Proteomes" id="UP000002051"/>
    </source>
</evidence>
<keyword evidence="3" id="KW-1185">Reference proteome</keyword>
<dbReference type="HOGENOM" id="CLU_1588896_0_0_1"/>
<reference evidence="1 3" key="1">
    <citation type="journal article" date="2011" name="Nature">
        <title>The Medicago genome provides insight into the evolution of rhizobial symbioses.</title>
        <authorList>
            <person name="Young N.D."/>
            <person name="Debelle F."/>
            <person name="Oldroyd G.E."/>
            <person name="Geurts R."/>
            <person name="Cannon S.B."/>
            <person name="Udvardi M.K."/>
            <person name="Benedito V.A."/>
            <person name="Mayer K.F."/>
            <person name="Gouzy J."/>
            <person name="Schoof H."/>
            <person name="Van de Peer Y."/>
            <person name="Proost S."/>
            <person name="Cook D.R."/>
            <person name="Meyers B.C."/>
            <person name="Spannagl M."/>
            <person name="Cheung F."/>
            <person name="De Mita S."/>
            <person name="Krishnakumar V."/>
            <person name="Gundlach H."/>
            <person name="Zhou S."/>
            <person name="Mudge J."/>
            <person name="Bharti A.K."/>
            <person name="Murray J.D."/>
            <person name="Naoumkina M.A."/>
            <person name="Rosen B."/>
            <person name="Silverstein K.A."/>
            <person name="Tang H."/>
            <person name="Rombauts S."/>
            <person name="Zhao P.X."/>
            <person name="Zhou P."/>
            <person name="Barbe V."/>
            <person name="Bardou P."/>
            <person name="Bechner M."/>
            <person name="Bellec A."/>
            <person name="Berger A."/>
            <person name="Berges H."/>
            <person name="Bidwell S."/>
            <person name="Bisseling T."/>
            <person name="Choisne N."/>
            <person name="Couloux A."/>
            <person name="Denny R."/>
            <person name="Deshpande S."/>
            <person name="Dai X."/>
            <person name="Doyle J.J."/>
            <person name="Dudez A.M."/>
            <person name="Farmer A.D."/>
            <person name="Fouteau S."/>
            <person name="Franken C."/>
            <person name="Gibelin C."/>
            <person name="Gish J."/>
            <person name="Goldstein S."/>
            <person name="Gonzalez A.J."/>
            <person name="Green P.J."/>
            <person name="Hallab A."/>
            <person name="Hartog M."/>
            <person name="Hua A."/>
            <person name="Humphray S.J."/>
            <person name="Jeong D.H."/>
            <person name="Jing Y."/>
            <person name="Jocker A."/>
            <person name="Kenton S.M."/>
            <person name="Kim D.J."/>
            <person name="Klee K."/>
            <person name="Lai H."/>
            <person name="Lang C."/>
            <person name="Lin S."/>
            <person name="Macmil S.L."/>
            <person name="Magdelenat G."/>
            <person name="Matthews L."/>
            <person name="McCorrison J."/>
            <person name="Monaghan E.L."/>
            <person name="Mun J.H."/>
            <person name="Najar F.Z."/>
            <person name="Nicholson C."/>
            <person name="Noirot C."/>
            <person name="O'Bleness M."/>
            <person name="Paule C.R."/>
            <person name="Poulain J."/>
            <person name="Prion F."/>
            <person name="Qin B."/>
            <person name="Qu C."/>
            <person name="Retzel E.F."/>
            <person name="Riddle C."/>
            <person name="Sallet E."/>
            <person name="Samain S."/>
            <person name="Samson N."/>
            <person name="Sanders I."/>
            <person name="Saurat O."/>
            <person name="Scarpelli C."/>
            <person name="Schiex T."/>
            <person name="Segurens B."/>
            <person name="Severin A.J."/>
            <person name="Sherrier D.J."/>
            <person name="Shi R."/>
            <person name="Sims S."/>
            <person name="Singer S.R."/>
            <person name="Sinharoy S."/>
            <person name="Sterck L."/>
            <person name="Viollet A."/>
            <person name="Wang B.B."/>
            <person name="Wang K."/>
            <person name="Wang M."/>
            <person name="Wang X."/>
            <person name="Warfsmann J."/>
            <person name="Weissenbach J."/>
            <person name="White D.D."/>
            <person name="White J.D."/>
            <person name="Wiley G.B."/>
            <person name="Wincker P."/>
            <person name="Xing Y."/>
            <person name="Yang L."/>
            <person name="Yao Z."/>
            <person name="Ying F."/>
            <person name="Zhai J."/>
            <person name="Zhou L."/>
            <person name="Zuber A."/>
            <person name="Denarie J."/>
            <person name="Dixon R.A."/>
            <person name="May G.D."/>
            <person name="Schwartz D.C."/>
            <person name="Rogers J."/>
            <person name="Quetier F."/>
            <person name="Town C.D."/>
            <person name="Roe B.A."/>
        </authorList>
    </citation>
    <scope>NUCLEOTIDE SEQUENCE [LARGE SCALE GENOMIC DNA]</scope>
    <source>
        <strain evidence="1">A17</strain>
        <strain evidence="2 3">cv. Jemalong A17</strain>
    </source>
</reference>
<proteinExistence type="predicted"/>
<dbReference type="EnsemblPlants" id="KEH42123">
    <property type="protein sequence ID" value="KEH42123"/>
    <property type="gene ID" value="MTR_1g062360"/>
</dbReference>
<sequence length="168" mass="19589">MESKCLTVRNGQRRRSVCLEVFGIPPFAWCRPNFEFAVAQIGRLAWLDPEVEEGVELELAKHQKLSKDKTGFFFSMNVMWNLLLQICEVAGFHSTKDHRKYLVVALFRKRVLKRSFQFIIEKVDERLSKWKSKTFSFVGRIILAKSVIQAISTYVMQSILLSMHICDK</sequence>
<reference evidence="1 3" key="2">
    <citation type="journal article" date="2014" name="BMC Genomics">
        <title>An improved genome release (version Mt4.0) for the model legume Medicago truncatula.</title>
        <authorList>
            <person name="Tang H."/>
            <person name="Krishnakumar V."/>
            <person name="Bidwell S."/>
            <person name="Rosen B."/>
            <person name="Chan A."/>
            <person name="Zhou S."/>
            <person name="Gentzbittel L."/>
            <person name="Childs K.L."/>
            <person name="Yandell M."/>
            <person name="Gundlach H."/>
            <person name="Mayer K.F."/>
            <person name="Schwartz D.C."/>
            <person name="Town C.D."/>
        </authorList>
    </citation>
    <scope>GENOME REANNOTATION</scope>
    <source>
        <strain evidence="1">A17</strain>
        <strain evidence="2 3">cv. Jemalong A17</strain>
    </source>
</reference>
<gene>
    <name evidence="1" type="ordered locus">MTR_1g062360</name>
</gene>
<dbReference type="PANTHER" id="PTHR33116:SF86">
    <property type="entry name" value="REVERSE TRANSCRIPTASE DOMAIN-CONTAINING PROTEIN"/>
    <property type="match status" value="1"/>
</dbReference>
<keyword evidence="1" id="KW-0548">Nucleotidyltransferase</keyword>